<keyword evidence="3" id="KW-1185">Reference proteome</keyword>
<evidence type="ECO:0000313" key="2">
    <source>
        <dbReference type="EMBL" id="WNC68944.1"/>
    </source>
</evidence>
<reference evidence="3" key="1">
    <citation type="submission" date="2023-09" db="EMBL/GenBank/DDBJ databases">
        <authorList>
            <person name="Li S."/>
            <person name="Li X."/>
            <person name="Zhang C."/>
            <person name="Zhao Z."/>
        </authorList>
    </citation>
    <scope>NUCLEOTIDE SEQUENCE [LARGE SCALE GENOMIC DNA]</scope>
    <source>
        <strain evidence="3">SQ345</strain>
    </source>
</reference>
<evidence type="ECO:0000313" key="3">
    <source>
        <dbReference type="Proteomes" id="UP001248581"/>
    </source>
</evidence>
<dbReference type="PROSITE" id="PS51257">
    <property type="entry name" value="PROKAR_LIPOPROTEIN"/>
    <property type="match status" value="1"/>
</dbReference>
<dbReference type="Proteomes" id="UP001248581">
    <property type="component" value="Chromosome"/>
</dbReference>
<feature type="signal peptide" evidence="1">
    <location>
        <begin position="1"/>
        <end position="20"/>
    </location>
</feature>
<dbReference type="RefSeq" id="WP_348388098.1">
    <property type="nucleotide sequence ID" value="NZ_CP134146.1"/>
</dbReference>
<accession>A0ABY9TMG2</accession>
<name>A0ABY9TMG2_9GAMM</name>
<dbReference type="EMBL" id="CP134146">
    <property type="protein sequence ID" value="WNC68944.1"/>
    <property type="molecule type" value="Genomic_DNA"/>
</dbReference>
<evidence type="ECO:0000256" key="1">
    <source>
        <dbReference type="SAM" id="SignalP"/>
    </source>
</evidence>
<gene>
    <name evidence="2" type="ORF">RI845_02030</name>
</gene>
<proteinExistence type="predicted"/>
<sequence>MLRIKLISLILCMLVLSSCATKVESIDQESEVALQEKQGYLLLAVDTNRSLQEIILTGTKRIALSEKDLKSGSNYILVPLPVGQYEISKVTFNNYAYLKDFEDDIWAFTVEENKINYAGHLKMNSYVVWYYVASRMSLNNNSSIALEFMEDKFSNILLNHPMTYSGPGEENFFELINSQPAKKDSE</sequence>
<evidence type="ECO:0008006" key="4">
    <source>
        <dbReference type="Google" id="ProtNLM"/>
    </source>
</evidence>
<keyword evidence="1" id="KW-0732">Signal</keyword>
<organism evidence="2 3">
    <name type="scientific">Thalassotalea nanhaiensis</name>
    <dbReference type="NCBI Taxonomy" id="3065648"/>
    <lineage>
        <taxon>Bacteria</taxon>
        <taxon>Pseudomonadati</taxon>
        <taxon>Pseudomonadota</taxon>
        <taxon>Gammaproteobacteria</taxon>
        <taxon>Alteromonadales</taxon>
        <taxon>Colwelliaceae</taxon>
        <taxon>Thalassotalea</taxon>
    </lineage>
</organism>
<protein>
    <recommendedName>
        <fullName evidence="4">DUF2846 domain-containing protein</fullName>
    </recommendedName>
</protein>
<feature type="chain" id="PRO_5045898507" description="DUF2846 domain-containing protein" evidence="1">
    <location>
        <begin position="21"/>
        <end position="186"/>
    </location>
</feature>